<proteinExistence type="predicted"/>
<name>A0A9D4CN55_DREPO</name>
<reference evidence="1" key="1">
    <citation type="journal article" date="2019" name="bioRxiv">
        <title>The Genome of the Zebra Mussel, Dreissena polymorpha: A Resource for Invasive Species Research.</title>
        <authorList>
            <person name="McCartney M.A."/>
            <person name="Auch B."/>
            <person name="Kono T."/>
            <person name="Mallez S."/>
            <person name="Zhang Y."/>
            <person name="Obille A."/>
            <person name="Becker A."/>
            <person name="Abrahante J.E."/>
            <person name="Garbe J."/>
            <person name="Badalamenti J.P."/>
            <person name="Herman A."/>
            <person name="Mangelson H."/>
            <person name="Liachko I."/>
            <person name="Sullivan S."/>
            <person name="Sone E.D."/>
            <person name="Koren S."/>
            <person name="Silverstein K.A.T."/>
            <person name="Beckman K.B."/>
            <person name="Gohl D.M."/>
        </authorList>
    </citation>
    <scope>NUCLEOTIDE SEQUENCE</scope>
    <source>
        <strain evidence="1">Duluth1</strain>
        <tissue evidence="1">Whole animal</tissue>
    </source>
</reference>
<dbReference type="Proteomes" id="UP000828390">
    <property type="component" value="Unassembled WGS sequence"/>
</dbReference>
<evidence type="ECO:0000313" key="2">
    <source>
        <dbReference type="Proteomes" id="UP000828390"/>
    </source>
</evidence>
<sequence length="113" mass="13054">MNNLSLSTNRWPHASVKAYSNLKTLTKTSKPKASVITDADGNIPTENAAVLNWWTEYCTDSTTRFNQTMAYFITIPDQDRTTKVRPYLRQMLRRQCVVLRQENLREEITSLPS</sequence>
<accession>A0A9D4CN55</accession>
<keyword evidence="2" id="KW-1185">Reference proteome</keyword>
<protein>
    <submittedName>
        <fullName evidence="1">Uncharacterized protein</fullName>
    </submittedName>
</protein>
<reference evidence="1" key="2">
    <citation type="submission" date="2020-11" db="EMBL/GenBank/DDBJ databases">
        <authorList>
            <person name="McCartney M.A."/>
            <person name="Auch B."/>
            <person name="Kono T."/>
            <person name="Mallez S."/>
            <person name="Becker A."/>
            <person name="Gohl D.M."/>
            <person name="Silverstein K.A.T."/>
            <person name="Koren S."/>
            <person name="Bechman K.B."/>
            <person name="Herman A."/>
            <person name="Abrahante J.E."/>
            <person name="Garbe J."/>
        </authorList>
    </citation>
    <scope>NUCLEOTIDE SEQUENCE</scope>
    <source>
        <strain evidence="1">Duluth1</strain>
        <tissue evidence="1">Whole animal</tissue>
    </source>
</reference>
<evidence type="ECO:0000313" key="1">
    <source>
        <dbReference type="EMBL" id="KAH3728490.1"/>
    </source>
</evidence>
<gene>
    <name evidence="1" type="ORF">DPMN_054447</name>
</gene>
<dbReference type="AlphaFoldDB" id="A0A9D4CN55"/>
<comment type="caution">
    <text evidence="1">The sequence shown here is derived from an EMBL/GenBank/DDBJ whole genome shotgun (WGS) entry which is preliminary data.</text>
</comment>
<dbReference type="EMBL" id="JAIWYP010000012">
    <property type="protein sequence ID" value="KAH3728490.1"/>
    <property type="molecule type" value="Genomic_DNA"/>
</dbReference>
<organism evidence="1 2">
    <name type="scientific">Dreissena polymorpha</name>
    <name type="common">Zebra mussel</name>
    <name type="synonym">Mytilus polymorpha</name>
    <dbReference type="NCBI Taxonomy" id="45954"/>
    <lineage>
        <taxon>Eukaryota</taxon>
        <taxon>Metazoa</taxon>
        <taxon>Spiralia</taxon>
        <taxon>Lophotrochozoa</taxon>
        <taxon>Mollusca</taxon>
        <taxon>Bivalvia</taxon>
        <taxon>Autobranchia</taxon>
        <taxon>Heteroconchia</taxon>
        <taxon>Euheterodonta</taxon>
        <taxon>Imparidentia</taxon>
        <taxon>Neoheterodontei</taxon>
        <taxon>Myida</taxon>
        <taxon>Dreissenoidea</taxon>
        <taxon>Dreissenidae</taxon>
        <taxon>Dreissena</taxon>
    </lineage>
</organism>